<proteinExistence type="predicted"/>
<protein>
    <submittedName>
        <fullName evidence="3">Porin</fullName>
    </submittedName>
</protein>
<evidence type="ECO:0000313" key="3">
    <source>
        <dbReference type="EMBL" id="MCW1930888.1"/>
    </source>
</evidence>
<feature type="chain" id="PRO_5046311144" evidence="1">
    <location>
        <begin position="21"/>
        <end position="297"/>
    </location>
</feature>
<feature type="domain" description="Porin" evidence="2">
    <location>
        <begin position="7"/>
        <end position="281"/>
    </location>
</feature>
<comment type="caution">
    <text evidence="3">The sequence shown here is derived from an EMBL/GenBank/DDBJ whole genome shotgun (WGS) entry which is preliminary data.</text>
</comment>
<organism evidence="3 4">
    <name type="scientific">Pararhodobacter zhoushanensis</name>
    <dbReference type="NCBI Taxonomy" id="2479545"/>
    <lineage>
        <taxon>Bacteria</taxon>
        <taxon>Pseudomonadati</taxon>
        <taxon>Pseudomonadota</taxon>
        <taxon>Alphaproteobacteria</taxon>
        <taxon>Rhodobacterales</taxon>
        <taxon>Paracoccaceae</taxon>
        <taxon>Pararhodobacter</taxon>
    </lineage>
</organism>
<dbReference type="Proteomes" id="UP001208938">
    <property type="component" value="Unassembled WGS sequence"/>
</dbReference>
<evidence type="ECO:0000256" key="1">
    <source>
        <dbReference type="SAM" id="SignalP"/>
    </source>
</evidence>
<evidence type="ECO:0000313" key="4">
    <source>
        <dbReference type="Proteomes" id="UP001208938"/>
    </source>
</evidence>
<dbReference type="RefSeq" id="WP_264504056.1">
    <property type="nucleotide sequence ID" value="NZ_JAPDFL010000001.1"/>
</dbReference>
<dbReference type="EMBL" id="JAPDFL010000001">
    <property type="protein sequence ID" value="MCW1930888.1"/>
    <property type="molecule type" value="Genomic_DNA"/>
</dbReference>
<keyword evidence="1" id="KW-0732">Signal</keyword>
<gene>
    <name evidence="3" type="ORF">OKW52_01025</name>
</gene>
<accession>A0ABT3GTL1</accession>
<dbReference type="Pfam" id="PF13609">
    <property type="entry name" value="Porin_4"/>
    <property type="match status" value="1"/>
</dbReference>
<reference evidence="3 4" key="1">
    <citation type="submission" date="2022-10" db="EMBL/GenBank/DDBJ databases">
        <title>Pararhodobacter sp. nov., isolated from marine algae.</title>
        <authorList>
            <person name="Choi B.J."/>
            <person name="Kim J.M."/>
            <person name="Lee J.K."/>
            <person name="Choi D.G."/>
            <person name="Jeon C.O."/>
        </authorList>
    </citation>
    <scope>NUCLEOTIDE SEQUENCE [LARGE SCALE GENOMIC DNA]</scope>
    <source>
        <strain evidence="3 4">ZQ420</strain>
    </source>
</reference>
<evidence type="ECO:0000259" key="2">
    <source>
        <dbReference type="Pfam" id="PF13609"/>
    </source>
</evidence>
<dbReference type="InterPro" id="IPR033900">
    <property type="entry name" value="Gram_neg_porin_domain"/>
</dbReference>
<feature type="signal peptide" evidence="1">
    <location>
        <begin position="1"/>
        <end position="20"/>
    </location>
</feature>
<dbReference type="Gene3D" id="2.40.160.10">
    <property type="entry name" value="Porin"/>
    <property type="match status" value="1"/>
</dbReference>
<dbReference type="InterPro" id="IPR023614">
    <property type="entry name" value="Porin_dom_sf"/>
</dbReference>
<sequence length="297" mass="30201">MNKILLASTALVLSAGLAHAQAVTITGEGRMGIQYDEAGFGTSEWRQENRLTLNFNVSVEADHGLTFGAWSRARMQVLSDGTAGAGLFSGSRVWVESNGLKLTFGNQDGAIRGAGVAMGYAGGCGVGYEGGYLCLDAAGLLGVSQGQNSTGSDDEPMVRIDYTMGSTRVALSHARDGATEFGIRSTFDAFTVAAGYTNGGAGASSYTISGRYNGGSWGAALLLARIGGATTNWSLQGNVALGGGNVYGFVGEVSNATVYGLNYGYGLGGGATVMAGVEHTELGAGRTTASVGVAFTF</sequence>
<name>A0ABT3GTL1_9RHOB</name>
<keyword evidence="4" id="KW-1185">Reference proteome</keyword>
<dbReference type="SUPFAM" id="SSF56935">
    <property type="entry name" value="Porins"/>
    <property type="match status" value="1"/>
</dbReference>